<keyword evidence="4" id="KW-0812">Transmembrane</keyword>
<keyword evidence="3" id="KW-0902">Two-component regulatory system</keyword>
<accession>A0A6L6Q6J8</accession>
<dbReference type="InterPro" id="IPR050482">
    <property type="entry name" value="Sensor_HK_TwoCompSys"/>
</dbReference>
<sequence>MATLGTSAAAMANSGCSTAARISGLMDMAHNFTAWQASGPVPEVMPSMRSMTFGTLPVRSQRVELRACPCQNDRPMTVTNRYPAAAKAACLLFGFLELYTPWAAGPEHADMRHPAGLLARWLAGMVTPAASLVRAGSDQQALAYWLFLGAQCVLVAAFIGLLCWRIRPGHARSHRLGTALMGGQMAIAVALDSLAFHFVLAAELTALLPLRRAAWWVSALFTLGAGVDVAMLAAVRDHMGDSRLLAILAALTFERCIVLLGVAFAWLARQEYAGRVRLAASNAQLRATQSLLADTVRTSERMRIARDLHDAVGHHLTALNLHLDLAMRQSEGRHPGALGTAAELGRSLLAEVRSVVSAERAEHGVNVRQALELLCTGIPSPSIVLTVDHRIDSCPPAAAHTLLCCVQEAITNAVRHAGAATLSIAIQRSGNGVAACIEDDGRGSSGAPEGNGLTGMRERLAAQGGSLKIGSPRRGYALELSLPFAGVSP</sequence>
<dbReference type="Pfam" id="PF07730">
    <property type="entry name" value="HisKA_3"/>
    <property type="match status" value="1"/>
</dbReference>
<evidence type="ECO:0000256" key="2">
    <source>
        <dbReference type="ARBA" id="ARBA00022777"/>
    </source>
</evidence>
<keyword evidence="4" id="KW-1133">Transmembrane helix</keyword>
<feature type="transmembrane region" description="Helical" evidence="4">
    <location>
        <begin position="176"/>
        <end position="201"/>
    </location>
</feature>
<proteinExistence type="predicted"/>
<evidence type="ECO:0000259" key="5">
    <source>
        <dbReference type="Pfam" id="PF07730"/>
    </source>
</evidence>
<dbReference type="PANTHER" id="PTHR24421:SF59">
    <property type="entry name" value="OXYGEN SENSOR HISTIDINE KINASE NREB"/>
    <property type="match status" value="1"/>
</dbReference>
<dbReference type="OrthoDB" id="9797605at2"/>
<keyword evidence="4" id="KW-0472">Membrane</keyword>
<feature type="transmembrane region" description="Helical" evidence="4">
    <location>
        <begin position="244"/>
        <end position="268"/>
    </location>
</feature>
<keyword evidence="1" id="KW-0808">Transferase</keyword>
<feature type="domain" description="Signal transduction histidine kinase subgroup 3 dimerisation and phosphoacceptor" evidence="5">
    <location>
        <begin position="300"/>
        <end position="360"/>
    </location>
</feature>
<dbReference type="InterPro" id="IPR011712">
    <property type="entry name" value="Sig_transdc_His_kin_sub3_dim/P"/>
</dbReference>
<evidence type="ECO:0000256" key="3">
    <source>
        <dbReference type="ARBA" id="ARBA00023012"/>
    </source>
</evidence>
<dbReference type="AlphaFoldDB" id="A0A6L6Q6J8"/>
<comment type="caution">
    <text evidence="6">The sequence shown here is derived from an EMBL/GenBank/DDBJ whole genome shotgun (WGS) entry which is preliminary data.</text>
</comment>
<dbReference type="GO" id="GO:0016020">
    <property type="term" value="C:membrane"/>
    <property type="evidence" value="ECO:0007669"/>
    <property type="project" value="InterPro"/>
</dbReference>
<protein>
    <submittedName>
        <fullName evidence="6">Histidine kinase</fullName>
    </submittedName>
</protein>
<feature type="transmembrane region" description="Helical" evidence="4">
    <location>
        <begin position="142"/>
        <end position="164"/>
    </location>
</feature>
<dbReference type="CDD" id="cd16917">
    <property type="entry name" value="HATPase_UhpB-NarQ-NarX-like"/>
    <property type="match status" value="1"/>
</dbReference>
<gene>
    <name evidence="6" type="ORF">GM668_23965</name>
</gene>
<feature type="transmembrane region" description="Helical" evidence="4">
    <location>
        <begin position="213"/>
        <end position="235"/>
    </location>
</feature>
<reference evidence="6 7" key="1">
    <citation type="submission" date="2019-11" db="EMBL/GenBank/DDBJ databases">
        <title>Type strains purchased from KCTC, JCM and DSMZ.</title>
        <authorList>
            <person name="Lu H."/>
        </authorList>
    </citation>
    <scope>NUCLEOTIDE SEQUENCE [LARGE SCALE GENOMIC DNA]</scope>
    <source>
        <strain evidence="6 7">KCTC 42409</strain>
    </source>
</reference>
<dbReference type="PANTHER" id="PTHR24421">
    <property type="entry name" value="NITRATE/NITRITE SENSOR PROTEIN NARX-RELATED"/>
    <property type="match status" value="1"/>
</dbReference>
<dbReference type="EMBL" id="WNLA01000020">
    <property type="protein sequence ID" value="MTW05136.1"/>
    <property type="molecule type" value="Genomic_DNA"/>
</dbReference>
<organism evidence="6 7">
    <name type="scientific">Pseudoduganella ginsengisoli</name>
    <dbReference type="NCBI Taxonomy" id="1462440"/>
    <lineage>
        <taxon>Bacteria</taxon>
        <taxon>Pseudomonadati</taxon>
        <taxon>Pseudomonadota</taxon>
        <taxon>Betaproteobacteria</taxon>
        <taxon>Burkholderiales</taxon>
        <taxon>Oxalobacteraceae</taxon>
        <taxon>Telluria group</taxon>
        <taxon>Pseudoduganella</taxon>
    </lineage>
</organism>
<keyword evidence="7" id="KW-1185">Reference proteome</keyword>
<dbReference type="InterPro" id="IPR036890">
    <property type="entry name" value="HATPase_C_sf"/>
</dbReference>
<evidence type="ECO:0000313" key="7">
    <source>
        <dbReference type="Proteomes" id="UP000484015"/>
    </source>
</evidence>
<keyword evidence="2 6" id="KW-0418">Kinase</keyword>
<dbReference type="Gene3D" id="3.30.565.10">
    <property type="entry name" value="Histidine kinase-like ATPase, C-terminal domain"/>
    <property type="match status" value="1"/>
</dbReference>
<evidence type="ECO:0000313" key="6">
    <source>
        <dbReference type="EMBL" id="MTW05136.1"/>
    </source>
</evidence>
<dbReference type="GO" id="GO:0046983">
    <property type="term" value="F:protein dimerization activity"/>
    <property type="evidence" value="ECO:0007669"/>
    <property type="project" value="InterPro"/>
</dbReference>
<dbReference type="GO" id="GO:0000155">
    <property type="term" value="F:phosphorelay sensor kinase activity"/>
    <property type="evidence" value="ECO:0007669"/>
    <property type="project" value="InterPro"/>
</dbReference>
<dbReference type="Proteomes" id="UP000484015">
    <property type="component" value="Unassembled WGS sequence"/>
</dbReference>
<evidence type="ECO:0000256" key="1">
    <source>
        <dbReference type="ARBA" id="ARBA00022679"/>
    </source>
</evidence>
<name>A0A6L6Q6J8_9BURK</name>
<evidence type="ECO:0000256" key="4">
    <source>
        <dbReference type="SAM" id="Phobius"/>
    </source>
</evidence>
<dbReference type="SUPFAM" id="SSF55874">
    <property type="entry name" value="ATPase domain of HSP90 chaperone/DNA topoisomerase II/histidine kinase"/>
    <property type="match status" value="1"/>
</dbReference>
<dbReference type="Gene3D" id="1.20.5.1930">
    <property type="match status" value="1"/>
</dbReference>